<proteinExistence type="predicted"/>
<dbReference type="Gene3D" id="3.40.50.300">
    <property type="entry name" value="P-loop containing nucleotide triphosphate hydrolases"/>
    <property type="match status" value="1"/>
</dbReference>
<dbReference type="Proteomes" id="UP001596958">
    <property type="component" value="Unassembled WGS sequence"/>
</dbReference>
<dbReference type="Gene3D" id="1.10.10.60">
    <property type="entry name" value="Homeodomain-like"/>
    <property type="match status" value="1"/>
</dbReference>
<protein>
    <submittedName>
        <fullName evidence="1">AAA family ATPase</fullName>
    </submittedName>
</protein>
<sequence length="352" mass="39918">MTFTQPPLIEEIRAEVQATTHRQRMQNSMRTQLRRNPDNDLFKIKTADQWLNDDYGKPVARKLIGSLWHEHELCILFADTNLGKSILAVQIGSGLAKQTMMEPFGSQVNEALKVLYIDFELSSAQFRARYTHREYGLHHFGDHFIRAEFNPAGSNPLLYEQYDAYVRDNIESAIKNTKAQVLIIDNITCIGSQTGNTTGALPLMNNLKAIKAKYKLSVLVLAHTPKRNVYRPITVNDLQGSKMLINFADSAFAIGQSHIQPGVRYLKQIKQRNTANDYGGDNVCLFVIKQDVSFLNLEFLGYDQEINHLQKPGIGISEEHKLQIAELSRQGLTKKQIADNLKISIATVKRYN</sequence>
<reference evidence="2" key="1">
    <citation type="journal article" date="2019" name="Int. J. Syst. Evol. Microbiol.">
        <title>The Global Catalogue of Microorganisms (GCM) 10K type strain sequencing project: providing services to taxonomists for standard genome sequencing and annotation.</title>
        <authorList>
            <consortium name="The Broad Institute Genomics Platform"/>
            <consortium name="The Broad Institute Genome Sequencing Center for Infectious Disease"/>
            <person name="Wu L."/>
            <person name="Ma J."/>
        </authorList>
    </citation>
    <scope>NUCLEOTIDE SEQUENCE [LARGE SCALE GENOMIC DNA]</scope>
    <source>
        <strain evidence="2">CCUG 63418</strain>
    </source>
</reference>
<evidence type="ECO:0000313" key="2">
    <source>
        <dbReference type="Proteomes" id="UP001596958"/>
    </source>
</evidence>
<evidence type="ECO:0000313" key="1">
    <source>
        <dbReference type="EMBL" id="MFD0751573.1"/>
    </source>
</evidence>
<accession>A0ABW2Z0C9</accession>
<dbReference type="SUPFAM" id="SSF52540">
    <property type="entry name" value="P-loop containing nucleoside triphosphate hydrolases"/>
    <property type="match status" value="1"/>
</dbReference>
<gene>
    <name evidence="1" type="ORF">ACFQZS_15580</name>
</gene>
<comment type="caution">
    <text evidence="1">The sequence shown here is derived from an EMBL/GenBank/DDBJ whole genome shotgun (WGS) entry which is preliminary data.</text>
</comment>
<organism evidence="1 2">
    <name type="scientific">Mucilaginibacter calamicampi</name>
    <dbReference type="NCBI Taxonomy" id="1302352"/>
    <lineage>
        <taxon>Bacteria</taxon>
        <taxon>Pseudomonadati</taxon>
        <taxon>Bacteroidota</taxon>
        <taxon>Sphingobacteriia</taxon>
        <taxon>Sphingobacteriales</taxon>
        <taxon>Sphingobacteriaceae</taxon>
        <taxon>Mucilaginibacter</taxon>
    </lineage>
</organism>
<dbReference type="EMBL" id="JBHTHU010000020">
    <property type="protein sequence ID" value="MFD0751573.1"/>
    <property type="molecule type" value="Genomic_DNA"/>
</dbReference>
<keyword evidence="2" id="KW-1185">Reference proteome</keyword>
<dbReference type="RefSeq" id="WP_377101848.1">
    <property type="nucleotide sequence ID" value="NZ_JBHTHU010000020.1"/>
</dbReference>
<dbReference type="Pfam" id="PF13481">
    <property type="entry name" value="AAA_25"/>
    <property type="match status" value="1"/>
</dbReference>
<dbReference type="InterPro" id="IPR027417">
    <property type="entry name" value="P-loop_NTPase"/>
</dbReference>
<name>A0ABW2Z0C9_9SPHI</name>